<dbReference type="SUPFAM" id="SSF53850">
    <property type="entry name" value="Periplasmic binding protein-like II"/>
    <property type="match status" value="1"/>
</dbReference>
<dbReference type="InterPro" id="IPR050950">
    <property type="entry name" value="HTH-type_LysR_regulators"/>
</dbReference>
<dbReference type="RefSeq" id="WP_144989907.1">
    <property type="nucleotide sequence ID" value="NZ_VNJK01000001.1"/>
</dbReference>
<gene>
    <name evidence="6" type="ORF">FPZ44_10400</name>
</gene>
<comment type="caution">
    <text evidence="6">The sequence shown here is derived from an EMBL/GenBank/DDBJ whole genome shotgun (WGS) entry which is preliminary data.</text>
</comment>
<evidence type="ECO:0000256" key="3">
    <source>
        <dbReference type="ARBA" id="ARBA00023125"/>
    </source>
</evidence>
<evidence type="ECO:0000313" key="7">
    <source>
        <dbReference type="Proteomes" id="UP000318102"/>
    </source>
</evidence>
<evidence type="ECO:0000313" key="6">
    <source>
        <dbReference type="EMBL" id="TVX93426.1"/>
    </source>
</evidence>
<dbReference type="GO" id="GO:0003700">
    <property type="term" value="F:DNA-binding transcription factor activity"/>
    <property type="evidence" value="ECO:0007669"/>
    <property type="project" value="InterPro"/>
</dbReference>
<evidence type="ECO:0000256" key="2">
    <source>
        <dbReference type="ARBA" id="ARBA00023015"/>
    </source>
</evidence>
<keyword evidence="7" id="KW-1185">Reference proteome</keyword>
<sequence length="291" mass="33130">MDLQQLKYFQTVARTEHMTKAARELHIAQPALSVMISRLEEDLGVQLFDRVGRQIRLNVFGKAFLKNVDKALDALENGRREMKDMAGLEQGSILLATTTLHRVAEFLGPFISMYPHVNFRITQAITEEEMVELLEKGEIDFCIATSFIHRPDICYMPLQTEEIVLTVPYSHRFLDRDSIQLREVADDPFINLKEGYSFRKITDEFCKSAGFVPNIICEGDEPAAISSLVRAGLGVAFLPAAAKRELPPLHLLHIENPVCQWTPHLVWHEKHYQSLAAQAFRAFIQGHYTPV</sequence>
<dbReference type="GO" id="GO:0005829">
    <property type="term" value="C:cytosol"/>
    <property type="evidence" value="ECO:0007669"/>
    <property type="project" value="TreeGrafter"/>
</dbReference>
<dbReference type="PRINTS" id="PR00039">
    <property type="entry name" value="HTHLYSR"/>
</dbReference>
<evidence type="ECO:0000256" key="4">
    <source>
        <dbReference type="ARBA" id="ARBA00023163"/>
    </source>
</evidence>
<feature type="domain" description="HTH lysR-type" evidence="5">
    <location>
        <begin position="1"/>
        <end position="58"/>
    </location>
</feature>
<organism evidence="6 7">
    <name type="scientific">Paenibacillus agilis</name>
    <dbReference type="NCBI Taxonomy" id="3020863"/>
    <lineage>
        <taxon>Bacteria</taxon>
        <taxon>Bacillati</taxon>
        <taxon>Bacillota</taxon>
        <taxon>Bacilli</taxon>
        <taxon>Bacillales</taxon>
        <taxon>Paenibacillaceae</taxon>
        <taxon>Paenibacillus</taxon>
    </lineage>
</organism>
<dbReference type="PANTHER" id="PTHR30419:SF28">
    <property type="entry name" value="HTH-TYPE TRANSCRIPTIONAL REGULATOR BSDA"/>
    <property type="match status" value="1"/>
</dbReference>
<dbReference type="Pfam" id="PF03466">
    <property type="entry name" value="LysR_substrate"/>
    <property type="match status" value="1"/>
</dbReference>
<dbReference type="Pfam" id="PF00126">
    <property type="entry name" value="HTH_1"/>
    <property type="match status" value="1"/>
</dbReference>
<dbReference type="Gene3D" id="3.40.190.290">
    <property type="match status" value="1"/>
</dbReference>
<dbReference type="PROSITE" id="PS50931">
    <property type="entry name" value="HTH_LYSR"/>
    <property type="match status" value="1"/>
</dbReference>
<dbReference type="Gene3D" id="1.10.10.10">
    <property type="entry name" value="Winged helix-like DNA-binding domain superfamily/Winged helix DNA-binding domain"/>
    <property type="match status" value="1"/>
</dbReference>
<dbReference type="InterPro" id="IPR000847">
    <property type="entry name" value="LysR_HTH_N"/>
</dbReference>
<dbReference type="EMBL" id="VNJK01000001">
    <property type="protein sequence ID" value="TVX93426.1"/>
    <property type="molecule type" value="Genomic_DNA"/>
</dbReference>
<proteinExistence type="inferred from homology"/>
<dbReference type="GO" id="GO:0003677">
    <property type="term" value="F:DNA binding"/>
    <property type="evidence" value="ECO:0007669"/>
    <property type="project" value="UniProtKB-KW"/>
</dbReference>
<comment type="similarity">
    <text evidence="1">Belongs to the LysR transcriptional regulatory family.</text>
</comment>
<keyword evidence="2" id="KW-0805">Transcription regulation</keyword>
<accession>A0A559J0P7</accession>
<dbReference type="Proteomes" id="UP000318102">
    <property type="component" value="Unassembled WGS sequence"/>
</dbReference>
<dbReference type="AlphaFoldDB" id="A0A559J0P7"/>
<evidence type="ECO:0000256" key="1">
    <source>
        <dbReference type="ARBA" id="ARBA00009437"/>
    </source>
</evidence>
<dbReference type="SUPFAM" id="SSF46785">
    <property type="entry name" value="Winged helix' DNA-binding domain"/>
    <property type="match status" value="1"/>
</dbReference>
<dbReference type="InterPro" id="IPR036388">
    <property type="entry name" value="WH-like_DNA-bd_sf"/>
</dbReference>
<name>A0A559J0P7_9BACL</name>
<keyword evidence="4" id="KW-0804">Transcription</keyword>
<reference evidence="6 7" key="1">
    <citation type="submission" date="2019-07" db="EMBL/GenBank/DDBJ databases">
        <authorList>
            <person name="Kim J."/>
        </authorList>
    </citation>
    <scope>NUCLEOTIDE SEQUENCE [LARGE SCALE GENOMIC DNA]</scope>
    <source>
        <strain evidence="6 7">N4</strain>
    </source>
</reference>
<dbReference type="PANTHER" id="PTHR30419">
    <property type="entry name" value="HTH-TYPE TRANSCRIPTIONAL REGULATOR YBHD"/>
    <property type="match status" value="1"/>
</dbReference>
<protein>
    <submittedName>
        <fullName evidence="6">LysR family transcriptional regulator</fullName>
    </submittedName>
</protein>
<dbReference type="OrthoDB" id="9803735at2"/>
<dbReference type="FunFam" id="1.10.10.10:FF:000001">
    <property type="entry name" value="LysR family transcriptional regulator"/>
    <property type="match status" value="1"/>
</dbReference>
<evidence type="ECO:0000259" key="5">
    <source>
        <dbReference type="PROSITE" id="PS50931"/>
    </source>
</evidence>
<dbReference type="InterPro" id="IPR005119">
    <property type="entry name" value="LysR_subst-bd"/>
</dbReference>
<keyword evidence="3" id="KW-0238">DNA-binding</keyword>
<dbReference type="InterPro" id="IPR036390">
    <property type="entry name" value="WH_DNA-bd_sf"/>
</dbReference>